<dbReference type="Pfam" id="PF00271">
    <property type="entry name" value="Helicase_C"/>
    <property type="match status" value="1"/>
</dbReference>
<dbReference type="SMART" id="SM00490">
    <property type="entry name" value="HELICc"/>
    <property type="match status" value="1"/>
</dbReference>
<reference evidence="7" key="1">
    <citation type="submission" date="2016-12" db="EMBL/GenBank/DDBJ databases">
        <title>The genomes of Aspergillus section Nigri reveals drivers in fungal speciation.</title>
        <authorList>
            <consortium name="DOE Joint Genome Institute"/>
            <person name="Vesth T.C."/>
            <person name="Nybo J."/>
            <person name="Theobald S."/>
            <person name="Brandl J."/>
            <person name="Frisvad J.C."/>
            <person name="Nielsen K.F."/>
            <person name="Lyhne E.K."/>
            <person name="Kogle M.E."/>
            <person name="Kuo A."/>
            <person name="Riley R."/>
            <person name="Clum A."/>
            <person name="Nolan M."/>
            <person name="Lipzen A."/>
            <person name="Salamov A."/>
            <person name="Henrissat B."/>
            <person name="Wiebenga A."/>
            <person name="De Vries R.P."/>
            <person name="Grigoriev I.V."/>
            <person name="Mortensen U.H."/>
            <person name="Andersen M.R."/>
            <person name="Baker S.E."/>
        </authorList>
    </citation>
    <scope>NUCLEOTIDE SEQUENCE [LARGE SCALE GENOMIC DNA]</scope>
    <source>
        <strain evidence="7">CBS 115656</strain>
    </source>
</reference>
<dbReference type="CDD" id="cd18793">
    <property type="entry name" value="SF2_C_SNF"/>
    <property type="match status" value="1"/>
</dbReference>
<dbReference type="PROSITE" id="PS51194">
    <property type="entry name" value="HELICASE_CTER"/>
    <property type="match status" value="1"/>
</dbReference>
<feature type="region of interest" description="Disordered" evidence="4">
    <location>
        <begin position="640"/>
        <end position="678"/>
    </location>
</feature>
<dbReference type="EMBL" id="KZ821448">
    <property type="protein sequence ID" value="PYH38328.1"/>
    <property type="molecule type" value="Genomic_DNA"/>
</dbReference>
<protein>
    <recommendedName>
        <fullName evidence="9">SNF2 family helicase</fullName>
    </recommendedName>
</protein>
<keyword evidence="8" id="KW-1185">Reference proteome</keyword>
<organism evidence="7 8">
    <name type="scientific">Aspergillus neoniger (strain CBS 115656)</name>
    <dbReference type="NCBI Taxonomy" id="1448310"/>
    <lineage>
        <taxon>Eukaryota</taxon>
        <taxon>Fungi</taxon>
        <taxon>Dikarya</taxon>
        <taxon>Ascomycota</taxon>
        <taxon>Pezizomycotina</taxon>
        <taxon>Eurotiomycetes</taxon>
        <taxon>Eurotiomycetidae</taxon>
        <taxon>Eurotiales</taxon>
        <taxon>Aspergillaceae</taxon>
        <taxon>Aspergillus</taxon>
        <taxon>Aspergillus subgen. Circumdati</taxon>
    </lineage>
</organism>
<dbReference type="Gene3D" id="3.40.50.10810">
    <property type="entry name" value="Tandem AAA-ATPase domain"/>
    <property type="match status" value="1"/>
</dbReference>
<evidence type="ECO:0000259" key="5">
    <source>
        <dbReference type="PROSITE" id="PS51192"/>
    </source>
</evidence>
<dbReference type="Proteomes" id="UP000247647">
    <property type="component" value="Unassembled WGS sequence"/>
</dbReference>
<evidence type="ECO:0000259" key="6">
    <source>
        <dbReference type="PROSITE" id="PS51194"/>
    </source>
</evidence>
<dbReference type="GO" id="GO:0016787">
    <property type="term" value="F:hydrolase activity"/>
    <property type="evidence" value="ECO:0007669"/>
    <property type="project" value="UniProtKB-KW"/>
</dbReference>
<evidence type="ECO:0000256" key="1">
    <source>
        <dbReference type="ARBA" id="ARBA00022741"/>
    </source>
</evidence>
<dbReference type="GO" id="GO:0008094">
    <property type="term" value="F:ATP-dependent activity, acting on DNA"/>
    <property type="evidence" value="ECO:0007669"/>
    <property type="project" value="TreeGrafter"/>
</dbReference>
<feature type="domain" description="Helicase ATP-binding" evidence="5">
    <location>
        <begin position="329"/>
        <end position="503"/>
    </location>
</feature>
<dbReference type="OrthoDB" id="448448at2759"/>
<feature type="region of interest" description="Disordered" evidence="4">
    <location>
        <begin position="1"/>
        <end position="47"/>
    </location>
</feature>
<proteinExistence type="predicted"/>
<sequence>MTLDLQNAEKGTVKRKGDALESSEGVSSGREIKLPRLGERPSQPLGSACASPQTRIFQCIEHAKISQSSSNVPTSYDVCLGMVNLLASGHVFSEKDAHFFYTDMRVSGSIFKLYDVHCKKYIGMFHSYILSQLVQDCDLTLSSLISPPKVLKGENHVKNHQGYQPRLRSQGLVAHVIIYAKHHDIYKLGRILSHDGLYLQHPIRCDPTVPYNNPQYFLPPNMDMPQLEDLTMHDDMKIADREEELGLDTKKEVLKTFDSADGPEIYRRVEQSVRLSTPLREHQLKALAMMVEKERGSSEGNKFPGLWEAVRDSCGETRYHHVVTGVRRDTPPTPLRGGLLADEMGLGKSLSMLALIAYHLDNLASTNIGPRATLIVTTASTIPGWQQQIERHFRPARISFAVYHGSHRQTLSSVFHLHDIVLTTYETVRREWSDQPNGSILFSEARKWARVVLDEAHHIRNWTSKAFEAVYQLHTSYRWCLTGTPIQNRLDDYGALLSFLRVTPFEGQSGRKAFAHWVRIPIHESHGFSIGLQRLKKLINATCLRRTKRHVHGQNNIPDRTEKEHFIDLESSERQLYDFFKSRALALAMSSRVDESGNDPSWNTMLSVINVLRLICNHGERLLKPPAVQLWRTHTLSKDHTDVHEDPGVSQNASDHSQPADVSEKPSESMDAGGQTGYVQPSSKVRAIMRNVLQEQRENHLRGEEAPTKSVIFSCWTRMLDLIEVALRTAKLTFQRIDGQTSLGNRALALKEFQNNYGCTVMLASIGSISEGVDLTAADYVHIVEPQWNPMTEAQALSRIHRIGQTRPVFAIRYIVNNSIEKYVQEVQQSKLRLVEKSLDEGNPAQPGIEGQKLDALKRILSSRS</sequence>
<accession>A0A318ZDC7</accession>
<dbReference type="SUPFAM" id="SSF52540">
    <property type="entry name" value="P-loop containing nucleoside triphosphate hydrolases"/>
    <property type="match status" value="2"/>
</dbReference>
<evidence type="ECO:0008006" key="9">
    <source>
        <dbReference type="Google" id="ProtNLM"/>
    </source>
</evidence>
<feature type="domain" description="Helicase C-terminal" evidence="6">
    <location>
        <begin position="684"/>
        <end position="843"/>
    </location>
</feature>
<dbReference type="PANTHER" id="PTHR45626:SF52">
    <property type="entry name" value="SINGLE-STRANDED DNA-DEPENDENT ATPASE (EUROFUNG)"/>
    <property type="match status" value="1"/>
</dbReference>
<evidence type="ECO:0000313" key="8">
    <source>
        <dbReference type="Proteomes" id="UP000247647"/>
    </source>
</evidence>
<gene>
    <name evidence="7" type="ORF">BO87DRAFT_373199</name>
</gene>
<dbReference type="SMART" id="SM00487">
    <property type="entry name" value="DEXDc"/>
    <property type="match status" value="1"/>
</dbReference>
<dbReference type="InterPro" id="IPR001650">
    <property type="entry name" value="Helicase_C-like"/>
</dbReference>
<evidence type="ECO:0000256" key="3">
    <source>
        <dbReference type="ARBA" id="ARBA00022840"/>
    </source>
</evidence>
<dbReference type="GO" id="GO:0006281">
    <property type="term" value="P:DNA repair"/>
    <property type="evidence" value="ECO:0007669"/>
    <property type="project" value="TreeGrafter"/>
</dbReference>
<dbReference type="PANTHER" id="PTHR45626">
    <property type="entry name" value="TRANSCRIPTION TERMINATION FACTOR 2-RELATED"/>
    <property type="match status" value="1"/>
</dbReference>
<dbReference type="Pfam" id="PF00176">
    <property type="entry name" value="SNF2-rel_dom"/>
    <property type="match status" value="1"/>
</dbReference>
<dbReference type="InterPro" id="IPR000330">
    <property type="entry name" value="SNF2_N"/>
</dbReference>
<dbReference type="InterPro" id="IPR049730">
    <property type="entry name" value="SNF2/RAD54-like_C"/>
</dbReference>
<dbReference type="Gene3D" id="3.40.50.300">
    <property type="entry name" value="P-loop containing nucleotide triphosphate hydrolases"/>
    <property type="match status" value="1"/>
</dbReference>
<dbReference type="GeneID" id="37124941"/>
<dbReference type="CDD" id="cd18008">
    <property type="entry name" value="DEXDc_SHPRH-like"/>
    <property type="match status" value="1"/>
</dbReference>
<keyword evidence="2" id="KW-0378">Hydrolase</keyword>
<dbReference type="InterPro" id="IPR038718">
    <property type="entry name" value="SNF2-like_sf"/>
</dbReference>
<dbReference type="PROSITE" id="PS51192">
    <property type="entry name" value="HELICASE_ATP_BIND_1"/>
    <property type="match status" value="1"/>
</dbReference>
<dbReference type="InterPro" id="IPR014001">
    <property type="entry name" value="Helicase_ATP-bd"/>
</dbReference>
<feature type="compositionally biased region" description="Basic and acidic residues" evidence="4">
    <location>
        <begin position="30"/>
        <end position="39"/>
    </location>
</feature>
<name>A0A318ZDC7_ASPNB</name>
<dbReference type="InterPro" id="IPR050628">
    <property type="entry name" value="SNF2_RAD54_helicase_TF"/>
</dbReference>
<dbReference type="InterPro" id="IPR027417">
    <property type="entry name" value="P-loop_NTPase"/>
</dbReference>
<dbReference type="RefSeq" id="XP_025483806.1">
    <property type="nucleotide sequence ID" value="XM_025622485.1"/>
</dbReference>
<keyword evidence="1" id="KW-0547">Nucleotide-binding</keyword>
<dbReference type="GO" id="GO:0005524">
    <property type="term" value="F:ATP binding"/>
    <property type="evidence" value="ECO:0007669"/>
    <property type="project" value="UniProtKB-KW"/>
</dbReference>
<keyword evidence="3" id="KW-0067">ATP-binding</keyword>
<dbReference type="AlphaFoldDB" id="A0A318ZDC7"/>
<evidence type="ECO:0000256" key="2">
    <source>
        <dbReference type="ARBA" id="ARBA00022801"/>
    </source>
</evidence>
<evidence type="ECO:0000313" key="7">
    <source>
        <dbReference type="EMBL" id="PYH38328.1"/>
    </source>
</evidence>
<evidence type="ECO:0000256" key="4">
    <source>
        <dbReference type="SAM" id="MobiDB-lite"/>
    </source>
</evidence>
<dbReference type="GO" id="GO:0005634">
    <property type="term" value="C:nucleus"/>
    <property type="evidence" value="ECO:0007669"/>
    <property type="project" value="TreeGrafter"/>
</dbReference>